<dbReference type="InterPro" id="IPR010987">
    <property type="entry name" value="Glutathione-S-Trfase_C-like"/>
</dbReference>
<feature type="domain" description="GST C-terminal" evidence="1">
    <location>
        <begin position="1"/>
        <end position="88"/>
    </location>
</feature>
<reference evidence="3" key="1">
    <citation type="submission" date="2016-11" db="UniProtKB">
        <authorList>
            <consortium name="WormBaseParasite"/>
        </authorList>
    </citation>
    <scope>IDENTIFICATION</scope>
</reference>
<evidence type="ECO:0000313" key="2">
    <source>
        <dbReference type="Proteomes" id="UP000095283"/>
    </source>
</evidence>
<name>A0A1I7XE49_HETBA</name>
<dbReference type="PROSITE" id="PS50405">
    <property type="entry name" value="GST_CTER"/>
    <property type="match status" value="1"/>
</dbReference>
<sequence>MLKMNDSGKFERHTNTRLSILRIIFDLGFLVGDSVTWPDLMLAEHVATQLGRMPEFVHTYPEIKAHMQKVRSIKMLKEWIESRPATKF</sequence>
<evidence type="ECO:0000313" key="3">
    <source>
        <dbReference type="WBParaSite" id="Hba_15932"/>
    </source>
</evidence>
<dbReference type="AlphaFoldDB" id="A0A1I7XE49"/>
<dbReference type="Proteomes" id="UP000095283">
    <property type="component" value="Unplaced"/>
</dbReference>
<dbReference type="WBParaSite" id="Hba_15932">
    <property type="protein sequence ID" value="Hba_15932"/>
    <property type="gene ID" value="Hba_15932"/>
</dbReference>
<protein>
    <submittedName>
        <fullName evidence="3">GST C-terminal domain-containing protein</fullName>
    </submittedName>
</protein>
<dbReference type="InterPro" id="IPR036282">
    <property type="entry name" value="Glutathione-S-Trfase_C_sf"/>
</dbReference>
<organism evidence="2 3">
    <name type="scientific">Heterorhabditis bacteriophora</name>
    <name type="common">Entomopathogenic nematode worm</name>
    <dbReference type="NCBI Taxonomy" id="37862"/>
    <lineage>
        <taxon>Eukaryota</taxon>
        <taxon>Metazoa</taxon>
        <taxon>Ecdysozoa</taxon>
        <taxon>Nematoda</taxon>
        <taxon>Chromadorea</taxon>
        <taxon>Rhabditida</taxon>
        <taxon>Rhabditina</taxon>
        <taxon>Rhabditomorpha</taxon>
        <taxon>Strongyloidea</taxon>
        <taxon>Heterorhabditidae</taxon>
        <taxon>Heterorhabditis</taxon>
    </lineage>
</organism>
<accession>A0A1I7XE49</accession>
<keyword evidence="2" id="KW-1185">Reference proteome</keyword>
<dbReference type="Gene3D" id="1.20.1050.10">
    <property type="match status" value="1"/>
</dbReference>
<dbReference type="SUPFAM" id="SSF47616">
    <property type="entry name" value="GST C-terminal domain-like"/>
    <property type="match status" value="1"/>
</dbReference>
<evidence type="ECO:0000259" key="1">
    <source>
        <dbReference type="PROSITE" id="PS50405"/>
    </source>
</evidence>
<dbReference type="InterPro" id="IPR004046">
    <property type="entry name" value="GST_C"/>
</dbReference>
<proteinExistence type="predicted"/>
<dbReference type="Pfam" id="PF14497">
    <property type="entry name" value="GST_C_3"/>
    <property type="match status" value="1"/>
</dbReference>